<dbReference type="GO" id="GO:0005829">
    <property type="term" value="C:cytosol"/>
    <property type="evidence" value="ECO:0007669"/>
    <property type="project" value="TreeGrafter"/>
</dbReference>
<organism evidence="6 7">
    <name type="scientific">Guptibacillus hwajinpoensis</name>
    <dbReference type="NCBI Taxonomy" id="208199"/>
    <lineage>
        <taxon>Bacteria</taxon>
        <taxon>Bacillati</taxon>
        <taxon>Bacillota</taxon>
        <taxon>Bacilli</taxon>
        <taxon>Bacillales</taxon>
        <taxon>Guptibacillaceae</taxon>
        <taxon>Guptibacillus</taxon>
    </lineage>
</organism>
<dbReference type="Pfam" id="PF00126">
    <property type="entry name" value="HTH_1"/>
    <property type="match status" value="1"/>
</dbReference>
<dbReference type="GO" id="GO:0003677">
    <property type="term" value="F:DNA binding"/>
    <property type="evidence" value="ECO:0007669"/>
    <property type="project" value="UniProtKB-KW"/>
</dbReference>
<dbReference type="InterPro" id="IPR000847">
    <property type="entry name" value="LysR_HTH_N"/>
</dbReference>
<dbReference type="Proteomes" id="UP000447833">
    <property type="component" value="Unassembled WGS sequence"/>
</dbReference>
<dbReference type="PROSITE" id="PS50931">
    <property type="entry name" value="HTH_LYSR"/>
    <property type="match status" value="1"/>
</dbReference>
<evidence type="ECO:0000313" key="7">
    <source>
        <dbReference type="Proteomes" id="UP000447833"/>
    </source>
</evidence>
<dbReference type="PRINTS" id="PR00039">
    <property type="entry name" value="HTHLYSR"/>
</dbReference>
<feature type="domain" description="HTH lysR-type" evidence="5">
    <location>
        <begin position="1"/>
        <end position="57"/>
    </location>
</feature>
<keyword evidence="4" id="KW-0804">Transcription</keyword>
<dbReference type="RefSeq" id="WP_160919570.1">
    <property type="nucleotide sequence ID" value="NZ_WMEY01000003.1"/>
</dbReference>
<dbReference type="Gene3D" id="3.40.190.290">
    <property type="match status" value="1"/>
</dbReference>
<dbReference type="Gene3D" id="1.10.10.10">
    <property type="entry name" value="Winged helix-like DNA-binding domain superfamily/Winged helix DNA-binding domain"/>
    <property type="match status" value="1"/>
</dbReference>
<dbReference type="SUPFAM" id="SSF46785">
    <property type="entry name" value="Winged helix' DNA-binding domain"/>
    <property type="match status" value="1"/>
</dbReference>
<dbReference type="InterPro" id="IPR036388">
    <property type="entry name" value="WH-like_DNA-bd_sf"/>
</dbReference>
<proteinExistence type="inferred from homology"/>
<comment type="caution">
    <text evidence="6">The sequence shown here is derived from an EMBL/GenBank/DDBJ whole genome shotgun (WGS) entry which is preliminary data.</text>
</comment>
<dbReference type="SUPFAM" id="SSF53850">
    <property type="entry name" value="Periplasmic binding protein-like II"/>
    <property type="match status" value="1"/>
</dbReference>
<dbReference type="InterPro" id="IPR036390">
    <property type="entry name" value="WH_DNA-bd_sf"/>
</dbReference>
<accession>A0A845F041</accession>
<keyword evidence="2" id="KW-0805">Transcription regulation</keyword>
<keyword evidence="3" id="KW-0238">DNA-binding</keyword>
<evidence type="ECO:0000256" key="1">
    <source>
        <dbReference type="ARBA" id="ARBA00009437"/>
    </source>
</evidence>
<name>A0A845F041_9BACL</name>
<dbReference type="Pfam" id="PF03466">
    <property type="entry name" value="LysR_substrate"/>
    <property type="match status" value="1"/>
</dbReference>
<dbReference type="AlphaFoldDB" id="A0A845F041"/>
<evidence type="ECO:0000256" key="4">
    <source>
        <dbReference type="ARBA" id="ARBA00023163"/>
    </source>
</evidence>
<evidence type="ECO:0000259" key="5">
    <source>
        <dbReference type="PROSITE" id="PS50931"/>
    </source>
</evidence>
<dbReference type="EMBL" id="WMEY01000003">
    <property type="protein sequence ID" value="MYL64128.1"/>
    <property type="molecule type" value="Genomic_DNA"/>
</dbReference>
<protein>
    <submittedName>
        <fullName evidence="6">LysR family transcriptional regulator</fullName>
    </submittedName>
</protein>
<evidence type="ECO:0000256" key="2">
    <source>
        <dbReference type="ARBA" id="ARBA00023015"/>
    </source>
</evidence>
<dbReference type="InterPro" id="IPR050950">
    <property type="entry name" value="HTH-type_LysR_regulators"/>
</dbReference>
<reference evidence="6 7" key="1">
    <citation type="submission" date="2019-11" db="EMBL/GenBank/DDBJ databases">
        <title>Genome sequences of 17 halophilic strains isolated from different environments.</title>
        <authorList>
            <person name="Furrow R.E."/>
        </authorList>
    </citation>
    <scope>NUCLEOTIDE SEQUENCE [LARGE SCALE GENOMIC DNA]</scope>
    <source>
        <strain evidence="6 7">22506_14_FS</strain>
    </source>
</reference>
<dbReference type="FunFam" id="1.10.10.10:FF:000001">
    <property type="entry name" value="LysR family transcriptional regulator"/>
    <property type="match status" value="1"/>
</dbReference>
<gene>
    <name evidence="6" type="ORF">GLW07_12270</name>
</gene>
<dbReference type="InterPro" id="IPR005119">
    <property type="entry name" value="LysR_subst-bd"/>
</dbReference>
<dbReference type="PANTHER" id="PTHR30419:SF8">
    <property type="entry name" value="NITROGEN ASSIMILATION TRANSCRIPTIONAL ACTIVATOR-RELATED"/>
    <property type="match status" value="1"/>
</dbReference>
<evidence type="ECO:0000313" key="6">
    <source>
        <dbReference type="EMBL" id="MYL64128.1"/>
    </source>
</evidence>
<comment type="similarity">
    <text evidence="1">Belongs to the LysR transcriptional regulatory family.</text>
</comment>
<dbReference type="PANTHER" id="PTHR30419">
    <property type="entry name" value="HTH-TYPE TRANSCRIPTIONAL REGULATOR YBHD"/>
    <property type="match status" value="1"/>
</dbReference>
<evidence type="ECO:0000256" key="3">
    <source>
        <dbReference type="ARBA" id="ARBA00023125"/>
    </source>
</evidence>
<dbReference type="GO" id="GO:0003700">
    <property type="term" value="F:DNA-binding transcription factor activity"/>
    <property type="evidence" value="ECO:0007669"/>
    <property type="project" value="InterPro"/>
</dbReference>
<sequence length="295" mass="33441">MEIRHLEYFSEVARQLSFTKAASTLHVSQPSISKAIKNLETELGIPLFYRSKQLELTDAGKAVLVNAQHVLHAFQNLTAELSDITELKKGEIKIGIPPIIGAAFFSKIISQFKALYPTVEILLTEVGSKMIKQGVDDGSLDIGLICNTPLKNSSFEAVQVIKDPLMLIVHDEHPLAVYSEIHLADLEYEPFILYRDDFTLYDRILEECSKNEFYPNIVCQSSQKDFMIEMVEAKLGIALLPSKIANSIHNERIKTLKLRRSNLNLELGLIWKRNKYLPFAVKEFINLVEPVVELK</sequence>